<feature type="non-terminal residue" evidence="1">
    <location>
        <position position="1"/>
    </location>
</feature>
<dbReference type="AlphaFoldDB" id="A0A382Z2C8"/>
<organism evidence="1">
    <name type="scientific">marine metagenome</name>
    <dbReference type="NCBI Taxonomy" id="408172"/>
    <lineage>
        <taxon>unclassified sequences</taxon>
        <taxon>metagenomes</taxon>
        <taxon>ecological metagenomes</taxon>
    </lineage>
</organism>
<name>A0A382Z2C8_9ZZZZ</name>
<sequence>VSGDRSGVRLTYADYLRLEELLKLQV</sequence>
<reference evidence="1" key="1">
    <citation type="submission" date="2018-05" db="EMBL/GenBank/DDBJ databases">
        <authorList>
            <person name="Lanie J.A."/>
            <person name="Ng W.-L."/>
            <person name="Kazmierczak K.M."/>
            <person name="Andrzejewski T.M."/>
            <person name="Davidsen T.M."/>
            <person name="Wayne K.J."/>
            <person name="Tettelin H."/>
            <person name="Glass J.I."/>
            <person name="Rusch D."/>
            <person name="Podicherti R."/>
            <person name="Tsui H.-C.T."/>
            <person name="Winkler M.E."/>
        </authorList>
    </citation>
    <scope>NUCLEOTIDE SEQUENCE</scope>
</reference>
<gene>
    <name evidence="1" type="ORF">METZ01_LOCUS442314</name>
</gene>
<feature type="non-terminal residue" evidence="1">
    <location>
        <position position="26"/>
    </location>
</feature>
<protein>
    <submittedName>
        <fullName evidence="1">Uncharacterized protein</fullName>
    </submittedName>
</protein>
<accession>A0A382Z2C8</accession>
<dbReference type="EMBL" id="UINC01180321">
    <property type="protein sequence ID" value="SVD89460.1"/>
    <property type="molecule type" value="Genomic_DNA"/>
</dbReference>
<evidence type="ECO:0000313" key="1">
    <source>
        <dbReference type="EMBL" id="SVD89460.1"/>
    </source>
</evidence>
<proteinExistence type="predicted"/>